<dbReference type="InterPro" id="IPR032342">
    <property type="entry name" value="DUF4861"/>
</dbReference>
<feature type="signal peptide" evidence="1">
    <location>
        <begin position="1"/>
        <end position="27"/>
    </location>
</feature>
<evidence type="ECO:0000313" key="2">
    <source>
        <dbReference type="EMBL" id="HJA86370.1"/>
    </source>
</evidence>
<sequence length="405" mass="44683">MRGWRAIYTIGVACLLSGFGLTGCASGGPTVSVSNPTDMDRTGEMAEFSYPELVNKYAWAAEGFVIRDESGAEVPYQRLSDGQVIFPVSLKARQQAVYKLEAGQPAPVQPVACGRQYPERLDDIAWENDKSGYRAYGPALQRTGERAYGYDIMVKNVGQPVLEQRYALELDTAARRQIALWRKAGEKMRADSLERAISYHVDHGNGMDCYAVGPTLGGGTAALWIDSALVYPYCYKDYEIIDNGPLRFTLQLTFPPVTVKGDTAVVEKRIISLDAGSSLNQTWVTYEHLSQPAEVAAGIVIHPQNPEGYRYDRDKRFIAYADSTDNAQAGNGVIYVGAVFKEPLSDACVDEGHVLGISPYQPGTAFCYYWGSGWSKAGISSMEAWCDYLNQYAQRLEHPLLVEIK</sequence>
<reference evidence="2" key="1">
    <citation type="journal article" date="2021" name="PeerJ">
        <title>Extensive microbial diversity within the chicken gut microbiome revealed by metagenomics and culture.</title>
        <authorList>
            <person name="Gilroy R."/>
            <person name="Ravi A."/>
            <person name="Getino M."/>
            <person name="Pursley I."/>
            <person name="Horton D.L."/>
            <person name="Alikhan N.F."/>
            <person name="Baker D."/>
            <person name="Gharbi K."/>
            <person name="Hall N."/>
            <person name="Watson M."/>
            <person name="Adriaenssens E.M."/>
            <person name="Foster-Nyarko E."/>
            <person name="Jarju S."/>
            <person name="Secka A."/>
            <person name="Antonio M."/>
            <person name="Oren A."/>
            <person name="Chaudhuri R.R."/>
            <person name="La Ragione R."/>
            <person name="Hildebrand F."/>
            <person name="Pallen M.J."/>
        </authorList>
    </citation>
    <scope>NUCLEOTIDE SEQUENCE</scope>
    <source>
        <strain evidence="2">ChiHjej12B11-9795</strain>
    </source>
</reference>
<feature type="chain" id="PRO_5039193370" evidence="1">
    <location>
        <begin position="28"/>
        <end position="405"/>
    </location>
</feature>
<protein>
    <submittedName>
        <fullName evidence="2">DUF4861 domain-containing protein</fullName>
    </submittedName>
</protein>
<comment type="caution">
    <text evidence="2">The sequence shown here is derived from an EMBL/GenBank/DDBJ whole genome shotgun (WGS) entry which is preliminary data.</text>
</comment>
<accession>A0A9D2HWR8</accession>
<evidence type="ECO:0000256" key="1">
    <source>
        <dbReference type="SAM" id="SignalP"/>
    </source>
</evidence>
<name>A0A9D2HWR8_9BACE</name>
<dbReference type="Pfam" id="PF16153">
    <property type="entry name" value="DUF4861"/>
    <property type="match status" value="1"/>
</dbReference>
<proteinExistence type="predicted"/>
<dbReference type="AlphaFoldDB" id="A0A9D2HWR8"/>
<dbReference type="EMBL" id="DWZI01000045">
    <property type="protein sequence ID" value="HJA86370.1"/>
    <property type="molecule type" value="Genomic_DNA"/>
</dbReference>
<reference evidence="2" key="2">
    <citation type="submission" date="2021-04" db="EMBL/GenBank/DDBJ databases">
        <authorList>
            <person name="Gilroy R."/>
        </authorList>
    </citation>
    <scope>NUCLEOTIDE SEQUENCE</scope>
    <source>
        <strain evidence="2">ChiHjej12B11-9795</strain>
    </source>
</reference>
<keyword evidence="1" id="KW-0732">Signal</keyword>
<gene>
    <name evidence="2" type="ORF">H9950_09330</name>
</gene>
<dbReference type="PROSITE" id="PS51257">
    <property type="entry name" value="PROKAR_LIPOPROTEIN"/>
    <property type="match status" value="1"/>
</dbReference>
<dbReference type="Proteomes" id="UP000823862">
    <property type="component" value="Unassembled WGS sequence"/>
</dbReference>
<organism evidence="2 3">
    <name type="scientific">Candidatus Bacteroides avicola</name>
    <dbReference type="NCBI Taxonomy" id="2838468"/>
    <lineage>
        <taxon>Bacteria</taxon>
        <taxon>Pseudomonadati</taxon>
        <taxon>Bacteroidota</taxon>
        <taxon>Bacteroidia</taxon>
        <taxon>Bacteroidales</taxon>
        <taxon>Bacteroidaceae</taxon>
        <taxon>Bacteroides</taxon>
    </lineage>
</organism>
<evidence type="ECO:0000313" key="3">
    <source>
        <dbReference type="Proteomes" id="UP000823862"/>
    </source>
</evidence>